<evidence type="ECO:0000256" key="3">
    <source>
        <dbReference type="PROSITE-ProRule" id="PRU10038"/>
    </source>
</evidence>
<organism evidence="6 7">
    <name type="scientific">Microbacterium hydrocarbonoxydans</name>
    <dbReference type="NCBI Taxonomy" id="273678"/>
    <lineage>
        <taxon>Bacteria</taxon>
        <taxon>Bacillati</taxon>
        <taxon>Actinomycetota</taxon>
        <taxon>Actinomycetes</taxon>
        <taxon>Micrococcales</taxon>
        <taxon>Microbacteriaceae</taxon>
        <taxon>Microbacterium</taxon>
    </lineage>
</organism>
<dbReference type="InterPro" id="IPR033140">
    <property type="entry name" value="Lipase_GDXG_put_SER_AS"/>
</dbReference>
<evidence type="ECO:0000259" key="5">
    <source>
        <dbReference type="Pfam" id="PF20434"/>
    </source>
</evidence>
<dbReference type="InterPro" id="IPR050300">
    <property type="entry name" value="GDXG_lipolytic_enzyme"/>
</dbReference>
<dbReference type="InterPro" id="IPR049492">
    <property type="entry name" value="BD-FAE-like_dom"/>
</dbReference>
<dbReference type="PROSITE" id="PS01174">
    <property type="entry name" value="LIPASE_GDXG_SER"/>
    <property type="match status" value="1"/>
</dbReference>
<protein>
    <submittedName>
        <fullName evidence="6">Acetyl esterase/lipase</fullName>
    </submittedName>
</protein>
<dbReference type="SUPFAM" id="SSF53474">
    <property type="entry name" value="alpha/beta-Hydrolases"/>
    <property type="match status" value="1"/>
</dbReference>
<evidence type="ECO:0000313" key="7">
    <source>
        <dbReference type="Proteomes" id="UP000183750"/>
    </source>
</evidence>
<evidence type="ECO:0000256" key="4">
    <source>
        <dbReference type="SAM" id="Phobius"/>
    </source>
</evidence>
<keyword evidence="4" id="KW-1133">Transmembrane helix</keyword>
<dbReference type="Proteomes" id="UP000183750">
    <property type="component" value="Unassembled WGS sequence"/>
</dbReference>
<dbReference type="PANTHER" id="PTHR48081">
    <property type="entry name" value="AB HYDROLASE SUPERFAMILY PROTEIN C4A8.06C"/>
    <property type="match status" value="1"/>
</dbReference>
<dbReference type="AlphaFoldDB" id="A0A1H4JN68"/>
<dbReference type="InterPro" id="IPR029058">
    <property type="entry name" value="AB_hydrolase_fold"/>
</dbReference>
<keyword evidence="7" id="KW-1185">Reference proteome</keyword>
<keyword evidence="4" id="KW-0812">Transmembrane</keyword>
<dbReference type="GO" id="GO:0016787">
    <property type="term" value="F:hydrolase activity"/>
    <property type="evidence" value="ECO:0007669"/>
    <property type="project" value="UniProtKB-KW"/>
</dbReference>
<gene>
    <name evidence="6" type="ORF">SAMN04489807_0938</name>
</gene>
<dbReference type="Pfam" id="PF20434">
    <property type="entry name" value="BD-FAE"/>
    <property type="match status" value="1"/>
</dbReference>
<evidence type="ECO:0000256" key="1">
    <source>
        <dbReference type="ARBA" id="ARBA00010515"/>
    </source>
</evidence>
<accession>A0A1H4JN68</accession>
<dbReference type="RefSeq" id="WP_060926906.1">
    <property type="nucleotide sequence ID" value="NZ_FNSQ01000005.1"/>
</dbReference>
<dbReference type="OrthoDB" id="9803828at2"/>
<keyword evidence="4" id="KW-0472">Membrane</keyword>
<reference evidence="7" key="1">
    <citation type="submission" date="2016-10" db="EMBL/GenBank/DDBJ databases">
        <authorList>
            <person name="Varghese N."/>
            <person name="Submissions S."/>
        </authorList>
    </citation>
    <scope>NUCLEOTIDE SEQUENCE [LARGE SCALE GENOMIC DNA]</scope>
    <source>
        <strain evidence="7">DSM 16089</strain>
    </source>
</reference>
<feature type="active site" evidence="3">
    <location>
        <position position="185"/>
    </location>
</feature>
<evidence type="ECO:0000256" key="2">
    <source>
        <dbReference type="ARBA" id="ARBA00022801"/>
    </source>
</evidence>
<feature type="domain" description="BD-FAE-like" evidence="5">
    <location>
        <begin position="93"/>
        <end position="289"/>
    </location>
</feature>
<comment type="similarity">
    <text evidence="1">Belongs to the 'GDXG' lipolytic enzyme family.</text>
</comment>
<name>A0A1H4JN68_9MICO</name>
<dbReference type="EMBL" id="FNSQ01000005">
    <property type="protein sequence ID" value="SEB47760.1"/>
    <property type="molecule type" value="Genomic_DNA"/>
</dbReference>
<keyword evidence="2" id="KW-0378">Hydrolase</keyword>
<feature type="transmembrane region" description="Helical" evidence="4">
    <location>
        <begin position="25"/>
        <end position="46"/>
    </location>
</feature>
<dbReference type="Gene3D" id="3.40.50.1820">
    <property type="entry name" value="alpha/beta hydrolase"/>
    <property type="match status" value="1"/>
</dbReference>
<evidence type="ECO:0000313" key="6">
    <source>
        <dbReference type="EMBL" id="SEB47760.1"/>
    </source>
</evidence>
<proteinExistence type="inferred from homology"/>
<sequence>MTTSAHEDESVRPKRARRPWHRTKVAVGTVLLVAGVVAVIGALTPWPSAMLIRAVFTKGGDETAAEMEKHVPDTKLTEQLDVAYADGGADTTMDVFTPASASGPLPTVVWIHGGAWISGEKENVDPYLRILAAEGYTTIGLNYTIGPEGVYPLAVHQLNDALAYIDEHAAELGVDPDQIVLAGDSAGGQLASQMATLITNPEYAEIMDVKPALKAEQVAATVLNCGVYDLAALAALDGVVGWGLKTSMWAYAGTKTWAEGSTGATMSTIDWVTEDFPTTYISGGNGDGLTWLQSIPMAKRLEALGVDVTTLFWPASHEPELPHEYQFHLDMPDARTALQQTIDFLDAHTTR</sequence>